<organism evidence="3">
    <name type="scientific">Streptomyces tabacisoli</name>
    <dbReference type="NCBI Taxonomy" id="3156398"/>
    <lineage>
        <taxon>Bacteria</taxon>
        <taxon>Bacillati</taxon>
        <taxon>Actinomycetota</taxon>
        <taxon>Actinomycetes</taxon>
        <taxon>Kitasatosporales</taxon>
        <taxon>Streptomycetaceae</taxon>
        <taxon>Streptomyces</taxon>
    </lineage>
</organism>
<reference evidence="3" key="1">
    <citation type="submission" date="2024-06" db="EMBL/GenBank/DDBJ databases">
        <title>Streptomyces sp. strain HUAS MG91 genome sequences.</title>
        <authorList>
            <person name="Mo P."/>
        </authorList>
    </citation>
    <scope>NUCLEOTIDE SEQUENCE</scope>
    <source>
        <strain evidence="3">HUAS MG91</strain>
    </source>
</reference>
<feature type="transmembrane region" description="Helical" evidence="2">
    <location>
        <begin position="110"/>
        <end position="133"/>
    </location>
</feature>
<feature type="compositionally biased region" description="Low complexity" evidence="1">
    <location>
        <begin position="336"/>
        <end position="351"/>
    </location>
</feature>
<feature type="compositionally biased region" description="Basic and acidic residues" evidence="1">
    <location>
        <begin position="207"/>
        <end position="222"/>
    </location>
</feature>
<dbReference type="EMBL" id="CP159534">
    <property type="protein sequence ID" value="XCJ72831.1"/>
    <property type="molecule type" value="Genomic_DNA"/>
</dbReference>
<name>A0AAU8IWM7_9ACTN</name>
<dbReference type="RefSeq" id="WP_353944349.1">
    <property type="nucleotide sequence ID" value="NZ_CP159534.1"/>
</dbReference>
<accession>A0AAU8IWM7</accession>
<dbReference type="KEGG" id="stac:ABII15_23980"/>
<feature type="compositionally biased region" description="Low complexity" evidence="1">
    <location>
        <begin position="304"/>
        <end position="314"/>
    </location>
</feature>
<dbReference type="AlphaFoldDB" id="A0AAU8IWM7"/>
<proteinExistence type="predicted"/>
<keyword evidence="2" id="KW-0812">Transmembrane</keyword>
<feature type="compositionally biased region" description="Low complexity" evidence="1">
    <location>
        <begin position="174"/>
        <end position="185"/>
    </location>
</feature>
<keyword evidence="2" id="KW-1133">Transmembrane helix</keyword>
<evidence type="ECO:0000313" key="3">
    <source>
        <dbReference type="EMBL" id="XCJ72831.1"/>
    </source>
</evidence>
<keyword evidence="2" id="KW-0472">Membrane</keyword>
<protein>
    <recommendedName>
        <fullName evidence="4">Extensin</fullName>
    </recommendedName>
</protein>
<evidence type="ECO:0008006" key="4">
    <source>
        <dbReference type="Google" id="ProtNLM"/>
    </source>
</evidence>
<evidence type="ECO:0000256" key="1">
    <source>
        <dbReference type="SAM" id="MobiDB-lite"/>
    </source>
</evidence>
<gene>
    <name evidence="3" type="ORF">ABII15_23980</name>
</gene>
<feature type="region of interest" description="Disordered" evidence="1">
    <location>
        <begin position="139"/>
        <end position="357"/>
    </location>
</feature>
<evidence type="ECO:0000256" key="2">
    <source>
        <dbReference type="SAM" id="Phobius"/>
    </source>
</evidence>
<feature type="compositionally biased region" description="Basic and acidic residues" evidence="1">
    <location>
        <begin position="257"/>
        <end position="280"/>
    </location>
</feature>
<feature type="compositionally biased region" description="Low complexity" evidence="1">
    <location>
        <begin position="143"/>
        <end position="155"/>
    </location>
</feature>
<feature type="compositionally biased region" description="Basic and acidic residues" evidence="1">
    <location>
        <begin position="235"/>
        <end position="249"/>
    </location>
</feature>
<sequence>MADEHYRWLDRDAAERVLRGEPLEAVDADDARRAGRLTGALDALSAVPSGPDGELPGEEAALRAFREARAESAIDAAATSGTAAGSAGRHRAAVAARPAGTRRWGRPVRFGLAAAVAACMLGGVAVAAGTGVLPSPFGDRGEPVPASSVSAAGSERPLATGSPRPTDGADGTRPDGSASPGGDSAGPDRTEPTPKDTATPRPPGPRPSEKGRTAEALRRELAKACVKYRGGRLNPTERQRLRDSAERYGRGPADIARICDRVLGDTGDHGDGDGRDHGSEGHNGGQDGDEDSEGNGSGNGYGFGNSNTHTDSTTDGGGDSLGYYVKPGPTPSRSYSAAPQLPSASPAPSASRGFELR</sequence>